<evidence type="ECO:0000313" key="2">
    <source>
        <dbReference type="EMBL" id="RIA80027.1"/>
    </source>
</evidence>
<dbReference type="OrthoDB" id="2421077at2759"/>
<organism evidence="2 3">
    <name type="scientific">Glomus cerebriforme</name>
    <dbReference type="NCBI Taxonomy" id="658196"/>
    <lineage>
        <taxon>Eukaryota</taxon>
        <taxon>Fungi</taxon>
        <taxon>Fungi incertae sedis</taxon>
        <taxon>Mucoromycota</taxon>
        <taxon>Glomeromycotina</taxon>
        <taxon>Glomeromycetes</taxon>
        <taxon>Glomerales</taxon>
        <taxon>Glomeraceae</taxon>
        <taxon>Glomus</taxon>
    </lineage>
</organism>
<reference evidence="2 3" key="1">
    <citation type="submission" date="2018-06" db="EMBL/GenBank/DDBJ databases">
        <title>Comparative genomics reveals the genomic features of Rhizophagus irregularis, R. cerebriforme, R. diaphanum and Gigaspora rosea, and their symbiotic lifestyle signature.</title>
        <authorList>
            <person name="Morin E."/>
            <person name="San Clemente H."/>
            <person name="Chen E.C.H."/>
            <person name="De La Providencia I."/>
            <person name="Hainaut M."/>
            <person name="Kuo A."/>
            <person name="Kohler A."/>
            <person name="Murat C."/>
            <person name="Tang N."/>
            <person name="Roy S."/>
            <person name="Loubradou J."/>
            <person name="Henrissat B."/>
            <person name="Grigoriev I.V."/>
            <person name="Corradi N."/>
            <person name="Roux C."/>
            <person name="Martin F.M."/>
        </authorList>
    </citation>
    <scope>NUCLEOTIDE SEQUENCE [LARGE SCALE GENOMIC DNA]</scope>
    <source>
        <strain evidence="2 3">DAOM 227022</strain>
    </source>
</reference>
<proteinExistence type="predicted"/>
<sequence>MVICDSDITQPNEKYGPDQFYFGFYQPSQDDLFNKLDYPLLKNIIISFGIIDNNYKAGANQPEMFAFDSEYTLSEIIKEKKLFENTKPEYFESTSQISQFIDSIVGMNGYFLHLNQSYQFSYSRLIKEFIEPSWINDFGIPPTYEQIPYITSKLVATSNPSNINMLIIVINPTSSVVQVDREYLGGLGLMGGAWGLATAIYELLFGTDTLRPWGIIQSYCCGFSRLTRDELKKTLPTIPFFDKSYSDTKNQNDLSLTELQSRIKSLELFLQEYVVDVNYLSRIDQSNMTSDDLNNREIHNLNTNSTISIEDMQQRQEITIMPPNFTQDSDSNSTTSGTKNNLYNDDPEQQIIKN</sequence>
<comment type="caution">
    <text evidence="2">The sequence shown here is derived from an EMBL/GenBank/DDBJ whole genome shotgun (WGS) entry which is preliminary data.</text>
</comment>
<gene>
    <name evidence="2" type="ORF">C1645_745531</name>
</gene>
<accession>A0A397S7P2</accession>
<feature type="region of interest" description="Disordered" evidence="1">
    <location>
        <begin position="322"/>
        <end position="354"/>
    </location>
</feature>
<protein>
    <submittedName>
        <fullName evidence="2">Uncharacterized protein</fullName>
    </submittedName>
</protein>
<dbReference type="Proteomes" id="UP000265703">
    <property type="component" value="Unassembled WGS sequence"/>
</dbReference>
<name>A0A397S7P2_9GLOM</name>
<evidence type="ECO:0000256" key="1">
    <source>
        <dbReference type="SAM" id="MobiDB-lite"/>
    </source>
</evidence>
<feature type="compositionally biased region" description="Polar residues" evidence="1">
    <location>
        <begin position="324"/>
        <end position="343"/>
    </location>
</feature>
<evidence type="ECO:0000313" key="3">
    <source>
        <dbReference type="Proteomes" id="UP000265703"/>
    </source>
</evidence>
<dbReference type="EMBL" id="QKYT01001065">
    <property type="protein sequence ID" value="RIA80027.1"/>
    <property type="molecule type" value="Genomic_DNA"/>
</dbReference>
<keyword evidence="3" id="KW-1185">Reference proteome</keyword>
<dbReference type="AlphaFoldDB" id="A0A397S7P2"/>